<evidence type="ECO:0000313" key="3">
    <source>
        <dbReference type="EMBL" id="CAI9726579.1"/>
    </source>
</evidence>
<evidence type="ECO:0000256" key="1">
    <source>
        <dbReference type="SAM" id="MobiDB-lite"/>
    </source>
</evidence>
<feature type="compositionally biased region" description="Low complexity" evidence="1">
    <location>
        <begin position="74"/>
        <end position="105"/>
    </location>
</feature>
<protein>
    <submittedName>
        <fullName evidence="3">Uncharacterized protein</fullName>
    </submittedName>
</protein>
<name>A0AA36B2T2_OCTVU</name>
<feature type="compositionally biased region" description="Low complexity" evidence="1">
    <location>
        <begin position="114"/>
        <end position="125"/>
    </location>
</feature>
<feature type="chain" id="PRO_5041379875" evidence="2">
    <location>
        <begin position="18"/>
        <end position="125"/>
    </location>
</feature>
<keyword evidence="2" id="KW-0732">Signal</keyword>
<evidence type="ECO:0000256" key="2">
    <source>
        <dbReference type="SAM" id="SignalP"/>
    </source>
</evidence>
<accession>A0AA36B2T2</accession>
<organism evidence="3 4">
    <name type="scientific">Octopus vulgaris</name>
    <name type="common">Common octopus</name>
    <dbReference type="NCBI Taxonomy" id="6645"/>
    <lineage>
        <taxon>Eukaryota</taxon>
        <taxon>Metazoa</taxon>
        <taxon>Spiralia</taxon>
        <taxon>Lophotrochozoa</taxon>
        <taxon>Mollusca</taxon>
        <taxon>Cephalopoda</taxon>
        <taxon>Coleoidea</taxon>
        <taxon>Octopodiformes</taxon>
        <taxon>Octopoda</taxon>
        <taxon>Incirrata</taxon>
        <taxon>Octopodidae</taxon>
        <taxon>Octopus</taxon>
    </lineage>
</organism>
<feature type="region of interest" description="Disordered" evidence="1">
    <location>
        <begin position="58"/>
        <end position="125"/>
    </location>
</feature>
<keyword evidence="4" id="KW-1185">Reference proteome</keyword>
<feature type="signal peptide" evidence="2">
    <location>
        <begin position="1"/>
        <end position="17"/>
    </location>
</feature>
<dbReference type="AlphaFoldDB" id="A0AA36B2T2"/>
<dbReference type="EMBL" id="OX597821">
    <property type="protein sequence ID" value="CAI9726579.1"/>
    <property type="molecule type" value="Genomic_DNA"/>
</dbReference>
<sequence length="125" mass="13604">MGLEILLLISIIKDSLLQVKPETVEKVPDLTEIPGAQHLQVIVEGRRLRCYFCGDSGHTSLLSEGKNERREYELQQPLTPLQPQQQTPQLGQAAAAETTTTPTETIGHNSIHKPTTAPAAAAART</sequence>
<dbReference type="Proteomes" id="UP001162480">
    <property type="component" value="Chromosome 8"/>
</dbReference>
<proteinExistence type="predicted"/>
<reference evidence="3" key="1">
    <citation type="submission" date="2023-08" db="EMBL/GenBank/DDBJ databases">
        <authorList>
            <person name="Alioto T."/>
            <person name="Alioto T."/>
            <person name="Gomez Garrido J."/>
        </authorList>
    </citation>
    <scope>NUCLEOTIDE SEQUENCE</scope>
</reference>
<evidence type="ECO:0000313" key="4">
    <source>
        <dbReference type="Proteomes" id="UP001162480"/>
    </source>
</evidence>
<gene>
    <name evidence="3" type="ORF">OCTVUL_1B023385</name>
</gene>